<dbReference type="InterPro" id="IPR006015">
    <property type="entry name" value="Universal_stress_UspA"/>
</dbReference>
<keyword evidence="4" id="KW-1185">Reference proteome</keyword>
<name>A0A926JR85_9FLAO</name>
<evidence type="ECO:0000313" key="3">
    <source>
        <dbReference type="EMBL" id="MBC9795771.1"/>
    </source>
</evidence>
<dbReference type="PANTHER" id="PTHR46268">
    <property type="entry name" value="STRESS RESPONSE PROTEIN NHAX"/>
    <property type="match status" value="1"/>
</dbReference>
<reference evidence="3 4" key="1">
    <citation type="submission" date="2020-09" db="EMBL/GenBank/DDBJ databases">
        <title>Sinomicrobium weinanense sp. nov., a halophilic bacteria isolated from saline-alkali soil.</title>
        <authorList>
            <person name="Wu P."/>
            <person name="Ren H."/>
            <person name="Mei Y."/>
            <person name="Liang Y."/>
            <person name="Chen Z."/>
        </authorList>
    </citation>
    <scope>NUCLEOTIDE SEQUENCE [LARGE SCALE GENOMIC DNA]</scope>
    <source>
        <strain evidence="3 4">FJxs</strain>
    </source>
</reference>
<dbReference type="SUPFAM" id="SSF52402">
    <property type="entry name" value="Adenine nucleotide alpha hydrolases-like"/>
    <property type="match status" value="2"/>
</dbReference>
<dbReference type="CDD" id="cd00293">
    <property type="entry name" value="USP-like"/>
    <property type="match status" value="1"/>
</dbReference>
<gene>
    <name evidence="3" type="ORF">IBL28_07330</name>
</gene>
<dbReference type="Gene3D" id="3.40.50.12370">
    <property type="match status" value="1"/>
</dbReference>
<organism evidence="3 4">
    <name type="scientific">Sinomicrobium weinanense</name>
    <dbReference type="NCBI Taxonomy" id="2842200"/>
    <lineage>
        <taxon>Bacteria</taxon>
        <taxon>Pseudomonadati</taxon>
        <taxon>Bacteroidota</taxon>
        <taxon>Flavobacteriia</taxon>
        <taxon>Flavobacteriales</taxon>
        <taxon>Flavobacteriaceae</taxon>
        <taxon>Sinomicrobium</taxon>
    </lineage>
</organism>
<dbReference type="RefSeq" id="WP_187964920.1">
    <property type="nucleotide sequence ID" value="NZ_JACVDC010000015.1"/>
</dbReference>
<comment type="caution">
    <text evidence="3">The sequence shown here is derived from an EMBL/GenBank/DDBJ whole genome shotgun (WGS) entry which is preliminary data.</text>
</comment>
<evidence type="ECO:0000313" key="4">
    <source>
        <dbReference type="Proteomes" id="UP000653730"/>
    </source>
</evidence>
<dbReference type="AlphaFoldDB" id="A0A926JR85"/>
<dbReference type="Pfam" id="PF00582">
    <property type="entry name" value="Usp"/>
    <property type="match status" value="2"/>
</dbReference>
<protein>
    <submittedName>
        <fullName evidence="3">Universal stress protein</fullName>
    </submittedName>
</protein>
<comment type="similarity">
    <text evidence="1">Belongs to the universal stress protein A family.</text>
</comment>
<feature type="domain" description="UspA" evidence="2">
    <location>
        <begin position="1"/>
        <end position="147"/>
    </location>
</feature>
<proteinExistence type="inferred from homology"/>
<accession>A0A926JR85</accession>
<dbReference type="PANTHER" id="PTHR46268:SF6">
    <property type="entry name" value="UNIVERSAL STRESS PROTEIN UP12"/>
    <property type="match status" value="1"/>
</dbReference>
<evidence type="ECO:0000259" key="2">
    <source>
        <dbReference type="Pfam" id="PF00582"/>
    </source>
</evidence>
<feature type="domain" description="UspA" evidence="2">
    <location>
        <begin position="158"/>
        <end position="279"/>
    </location>
</feature>
<evidence type="ECO:0000256" key="1">
    <source>
        <dbReference type="ARBA" id="ARBA00008791"/>
    </source>
</evidence>
<dbReference type="InterPro" id="IPR006016">
    <property type="entry name" value="UspA"/>
</dbReference>
<dbReference type="Proteomes" id="UP000653730">
    <property type="component" value="Unassembled WGS sequence"/>
</dbReference>
<dbReference type="EMBL" id="JACVDC010000015">
    <property type="protein sequence ID" value="MBC9795771.1"/>
    <property type="molecule type" value="Genomic_DNA"/>
</dbReference>
<sequence>MMKNILIPTDFSENSWNAVKYALLLFKEFRCSFYLLHVTNPHVYATSDVPLVTFPQDLDEVLRTEARKELQKVLARIEEEYPNPGHHFTLLSEYDFLIDTVRKQVEEKKVDLIVMGTKGASGLKEVILGSNTGAVITKVKCPVLAVPEKVTFHPPREIAFPTDYTITYSAKVLDTLISLAGIFQSAVSVLHVVKKEEETLTGVQQENKEFLREYLQDTPHSFHRLTNKNLGEAIQCFTESRDIDWIAMMAKKLHLTQQILFRPRVAKISYHTKIPFLVLHE</sequence>
<dbReference type="PRINTS" id="PR01438">
    <property type="entry name" value="UNVRSLSTRESS"/>
</dbReference>